<sequence>MASCILAAGFSFIFKNIGVTMEYFNVGKIVNTQGLQGEMRVLSVTDFVEERFKKGQVLALFDEKNQFVMDIEIASHRKQKNFDIIKFKGMYHINDIEKYKGFTLKVAEDQLSDLKDGEFYYHEIIGLDVYEGEELIGKIKEILQPGANDVWVVERHGKRDLLLPYIPPVVLEVDLSNQRVQVELMEGLDDED</sequence>
<dbReference type="Proteomes" id="UP000015267">
    <property type="component" value="Unassembled WGS sequence"/>
</dbReference>
<dbReference type="GO" id="GO:0042274">
    <property type="term" value="P:ribosomal small subunit biogenesis"/>
    <property type="evidence" value="ECO:0007669"/>
    <property type="project" value="UniProtKB-UniRule"/>
</dbReference>
<keyword evidence="4 5" id="KW-0143">Chaperone</keyword>
<comment type="domain">
    <text evidence="5">The PRC barrel domain binds ribosomal protein uS19.</text>
</comment>
<dbReference type="GO" id="GO:0005737">
    <property type="term" value="C:cytoplasm"/>
    <property type="evidence" value="ECO:0007669"/>
    <property type="project" value="UniProtKB-SubCell"/>
</dbReference>
<keyword evidence="3 5" id="KW-0698">rRNA processing</keyword>
<comment type="subunit">
    <text evidence="5">Binds ribosomal protein uS19.</text>
</comment>
<dbReference type="Pfam" id="PF05239">
    <property type="entry name" value="PRC"/>
    <property type="match status" value="1"/>
</dbReference>
<evidence type="ECO:0000256" key="1">
    <source>
        <dbReference type="ARBA" id="ARBA00022490"/>
    </source>
</evidence>
<keyword evidence="2 5" id="KW-0690">Ribosome biogenesis</keyword>
<dbReference type="EMBL" id="ANDB01000003">
    <property type="protein sequence ID" value="EPW18552.1"/>
    <property type="molecule type" value="Genomic_DNA"/>
</dbReference>
<dbReference type="GO" id="GO:0005840">
    <property type="term" value="C:ribosome"/>
    <property type="evidence" value="ECO:0007669"/>
    <property type="project" value="InterPro"/>
</dbReference>
<dbReference type="Gene3D" id="2.30.30.240">
    <property type="entry name" value="PRC-barrel domain"/>
    <property type="match status" value="1"/>
</dbReference>
<dbReference type="SUPFAM" id="SSF50346">
    <property type="entry name" value="PRC-barrel domain"/>
    <property type="match status" value="1"/>
</dbReference>
<reference evidence="8 9" key="1">
    <citation type="submission" date="2012-10" db="EMBL/GenBank/DDBJ databases">
        <authorList>
            <person name="Zadoks R.N."/>
            <person name="Moroni P."/>
            <person name="Richards V.P."/>
            <person name="Durkin S.A.S."/>
            <person name="Kim M."/>
            <person name="Pavinski Bitar P.D."/>
            <person name="Stanhope M.J."/>
            <person name="Town C.D."/>
            <person name="Venter J.C."/>
        </authorList>
    </citation>
    <scope>NUCLEOTIDE SEQUENCE [LARGE SCALE GENOMIC DNA]</scope>
    <source>
        <strain evidence="8 9">CCUG 29376</strain>
    </source>
</reference>
<comment type="function">
    <text evidence="5">An accessory protein needed during the final step in the assembly of 30S ribosomal subunit, possibly for assembly of the head region. Essential for efficient processing of 16S rRNA. May be needed both before and after RbfA during the maturation of 16S rRNA. It has affinity for free ribosomal 30S subunits but not for 70S ribosomes.</text>
</comment>
<evidence type="ECO:0000313" key="9">
    <source>
        <dbReference type="Proteomes" id="UP000015267"/>
    </source>
</evidence>
<evidence type="ECO:0000256" key="2">
    <source>
        <dbReference type="ARBA" id="ARBA00022517"/>
    </source>
</evidence>
<feature type="domain" description="PRC-barrel" evidence="7">
    <location>
        <begin position="117"/>
        <end position="188"/>
    </location>
</feature>
<dbReference type="InterPro" id="IPR009000">
    <property type="entry name" value="Transl_B-barrel_sf"/>
</dbReference>
<dbReference type="GO" id="GO:0043022">
    <property type="term" value="F:ribosome binding"/>
    <property type="evidence" value="ECO:0007669"/>
    <property type="project" value="InterPro"/>
</dbReference>
<dbReference type="PANTHER" id="PTHR33692">
    <property type="entry name" value="RIBOSOME MATURATION FACTOR RIMM"/>
    <property type="match status" value="1"/>
</dbReference>
<keyword evidence="1 5" id="KW-0963">Cytoplasm</keyword>
<dbReference type="NCBIfam" id="TIGR02273">
    <property type="entry name" value="16S_RimM"/>
    <property type="match status" value="1"/>
</dbReference>
<dbReference type="GO" id="GO:0006364">
    <property type="term" value="P:rRNA processing"/>
    <property type="evidence" value="ECO:0007669"/>
    <property type="project" value="UniProtKB-UniRule"/>
</dbReference>
<comment type="caution">
    <text evidence="8">The sequence shown here is derived from an EMBL/GenBank/DDBJ whole genome shotgun (WGS) entry which is preliminary data.</text>
</comment>
<dbReference type="HAMAP" id="MF_00014">
    <property type="entry name" value="Ribosome_mat_RimM"/>
    <property type="match status" value="1"/>
</dbReference>
<evidence type="ECO:0000313" key="8">
    <source>
        <dbReference type="EMBL" id="EPW18552.1"/>
    </source>
</evidence>
<organism evidence="8 9">
    <name type="scientific">Streptococcus agalactiae CCUG 29376</name>
    <dbReference type="NCBI Taxonomy" id="1105255"/>
    <lineage>
        <taxon>Bacteria</taxon>
        <taxon>Bacillati</taxon>
        <taxon>Bacillota</taxon>
        <taxon>Bacilli</taxon>
        <taxon>Lactobacillales</taxon>
        <taxon>Streptococcaceae</taxon>
        <taxon>Streptococcus</taxon>
    </lineage>
</organism>
<dbReference type="SUPFAM" id="SSF50447">
    <property type="entry name" value="Translation proteins"/>
    <property type="match status" value="1"/>
</dbReference>
<comment type="subcellular location">
    <subcellularLocation>
        <location evidence="5">Cytoplasm</location>
    </subcellularLocation>
</comment>
<proteinExistence type="inferred from homology"/>
<accession>A0AAV3JLC6</accession>
<dbReference type="AlphaFoldDB" id="A0AAV3JLC6"/>
<dbReference type="InterPro" id="IPR011033">
    <property type="entry name" value="PRC_barrel-like_sf"/>
</dbReference>
<dbReference type="InterPro" id="IPR002676">
    <property type="entry name" value="RimM_N"/>
</dbReference>
<dbReference type="PANTHER" id="PTHR33692:SF1">
    <property type="entry name" value="RIBOSOME MATURATION FACTOR RIMM"/>
    <property type="match status" value="1"/>
</dbReference>
<dbReference type="Gene3D" id="2.40.30.60">
    <property type="entry name" value="RimM"/>
    <property type="match status" value="1"/>
</dbReference>
<dbReference type="Pfam" id="PF01782">
    <property type="entry name" value="RimM"/>
    <property type="match status" value="1"/>
</dbReference>
<evidence type="ECO:0000259" key="7">
    <source>
        <dbReference type="Pfam" id="PF05239"/>
    </source>
</evidence>
<gene>
    <name evidence="5" type="primary">rimM</name>
    <name evidence="8" type="ORF">SAG0055_10950</name>
</gene>
<comment type="similarity">
    <text evidence="5">Belongs to the RimM family.</text>
</comment>
<dbReference type="InterPro" id="IPR036976">
    <property type="entry name" value="RimM_N_sf"/>
</dbReference>
<dbReference type="InterPro" id="IPR027275">
    <property type="entry name" value="PRC-brl_dom"/>
</dbReference>
<evidence type="ECO:0000256" key="3">
    <source>
        <dbReference type="ARBA" id="ARBA00022552"/>
    </source>
</evidence>
<feature type="domain" description="RimM N-terminal" evidence="6">
    <location>
        <begin position="26"/>
        <end position="110"/>
    </location>
</feature>
<evidence type="ECO:0000256" key="5">
    <source>
        <dbReference type="HAMAP-Rule" id="MF_00014"/>
    </source>
</evidence>
<evidence type="ECO:0000256" key="4">
    <source>
        <dbReference type="ARBA" id="ARBA00023186"/>
    </source>
</evidence>
<dbReference type="InterPro" id="IPR011961">
    <property type="entry name" value="RimM"/>
</dbReference>
<name>A0AAV3JLC6_STRAG</name>
<evidence type="ECO:0000259" key="6">
    <source>
        <dbReference type="Pfam" id="PF01782"/>
    </source>
</evidence>
<protein>
    <recommendedName>
        <fullName evidence="5">Ribosome maturation factor RimM</fullName>
    </recommendedName>
</protein>